<evidence type="ECO:0000313" key="3">
    <source>
        <dbReference type="Proteomes" id="UP001303889"/>
    </source>
</evidence>
<proteinExistence type="predicted"/>
<feature type="compositionally biased region" description="Basic and acidic residues" evidence="1">
    <location>
        <begin position="263"/>
        <end position="274"/>
    </location>
</feature>
<name>A0AAN6MLY4_9PEZI</name>
<organism evidence="2 3">
    <name type="scientific">Staphylotrichum tortipilum</name>
    <dbReference type="NCBI Taxonomy" id="2831512"/>
    <lineage>
        <taxon>Eukaryota</taxon>
        <taxon>Fungi</taxon>
        <taxon>Dikarya</taxon>
        <taxon>Ascomycota</taxon>
        <taxon>Pezizomycotina</taxon>
        <taxon>Sordariomycetes</taxon>
        <taxon>Sordariomycetidae</taxon>
        <taxon>Sordariales</taxon>
        <taxon>Chaetomiaceae</taxon>
        <taxon>Staphylotrichum</taxon>
    </lineage>
</organism>
<keyword evidence="3" id="KW-1185">Reference proteome</keyword>
<feature type="compositionally biased region" description="Polar residues" evidence="1">
    <location>
        <begin position="291"/>
        <end position="329"/>
    </location>
</feature>
<gene>
    <name evidence="2" type="ORF">C8A05DRAFT_33403</name>
</gene>
<accession>A0AAN6MLY4</accession>
<comment type="caution">
    <text evidence="2">The sequence shown here is derived from an EMBL/GenBank/DDBJ whole genome shotgun (WGS) entry which is preliminary data.</text>
</comment>
<dbReference type="AlphaFoldDB" id="A0AAN6MLY4"/>
<dbReference type="EMBL" id="MU855482">
    <property type="protein sequence ID" value="KAK3902865.1"/>
    <property type="molecule type" value="Genomic_DNA"/>
</dbReference>
<feature type="compositionally biased region" description="Basic and acidic residues" evidence="1">
    <location>
        <begin position="203"/>
        <end position="215"/>
    </location>
</feature>
<reference evidence="2" key="1">
    <citation type="journal article" date="2023" name="Mol. Phylogenet. Evol.">
        <title>Genome-scale phylogeny and comparative genomics of the fungal order Sordariales.</title>
        <authorList>
            <person name="Hensen N."/>
            <person name="Bonometti L."/>
            <person name="Westerberg I."/>
            <person name="Brannstrom I.O."/>
            <person name="Guillou S."/>
            <person name="Cros-Aarteil S."/>
            <person name="Calhoun S."/>
            <person name="Haridas S."/>
            <person name="Kuo A."/>
            <person name="Mondo S."/>
            <person name="Pangilinan J."/>
            <person name="Riley R."/>
            <person name="LaButti K."/>
            <person name="Andreopoulos B."/>
            <person name="Lipzen A."/>
            <person name="Chen C."/>
            <person name="Yan M."/>
            <person name="Daum C."/>
            <person name="Ng V."/>
            <person name="Clum A."/>
            <person name="Steindorff A."/>
            <person name="Ohm R.A."/>
            <person name="Martin F."/>
            <person name="Silar P."/>
            <person name="Natvig D.O."/>
            <person name="Lalanne C."/>
            <person name="Gautier V."/>
            <person name="Ament-Velasquez S.L."/>
            <person name="Kruys A."/>
            <person name="Hutchinson M.I."/>
            <person name="Powell A.J."/>
            <person name="Barry K."/>
            <person name="Miller A.N."/>
            <person name="Grigoriev I.V."/>
            <person name="Debuchy R."/>
            <person name="Gladieux P."/>
            <person name="Hiltunen Thoren M."/>
            <person name="Johannesson H."/>
        </authorList>
    </citation>
    <scope>NUCLEOTIDE SEQUENCE</scope>
    <source>
        <strain evidence="2">CBS 103.79</strain>
    </source>
</reference>
<feature type="compositionally biased region" description="Low complexity" evidence="1">
    <location>
        <begin position="238"/>
        <end position="247"/>
    </location>
</feature>
<evidence type="ECO:0000313" key="2">
    <source>
        <dbReference type="EMBL" id="KAK3902865.1"/>
    </source>
</evidence>
<feature type="region of interest" description="Disordered" evidence="1">
    <location>
        <begin position="203"/>
        <end position="329"/>
    </location>
</feature>
<protein>
    <submittedName>
        <fullName evidence="2">Uncharacterized protein</fullName>
    </submittedName>
</protein>
<dbReference type="Proteomes" id="UP001303889">
    <property type="component" value="Unassembled WGS sequence"/>
</dbReference>
<sequence length="329" mass="37525">MSECLTDTEDQPPKASERAKFLKELDSWLWVHFIRKSGQVKRYGQEVADEYRVGHTPPELVEEARKASERFLAEIEATDSDDLRMMASLEEEEKREQETREKGLPAFWWENDQGETWPYRFYCHYLPPTPLSRPQMESERVKFIKDLERGLDSILKSRQAERYGQEVAGEYQVDHVPAERVEEAKLAGERRLAEIEVTDSEDLRMLGRMEREKQKQQKQLGQVAPTDKRKCGAGADGDGQVVDGENNNGDDDHDAQPTKTHKASPDEPPARESRASAARRERRQRRRRSQDAPNCTALPQPSAPTTVSQTDAPRQAGSTTRSTQSCSPS</sequence>
<evidence type="ECO:0000256" key="1">
    <source>
        <dbReference type="SAM" id="MobiDB-lite"/>
    </source>
</evidence>
<reference evidence="2" key="2">
    <citation type="submission" date="2023-05" db="EMBL/GenBank/DDBJ databases">
        <authorList>
            <consortium name="Lawrence Berkeley National Laboratory"/>
            <person name="Steindorff A."/>
            <person name="Hensen N."/>
            <person name="Bonometti L."/>
            <person name="Westerberg I."/>
            <person name="Brannstrom I.O."/>
            <person name="Guillou S."/>
            <person name="Cros-Aarteil S."/>
            <person name="Calhoun S."/>
            <person name="Haridas S."/>
            <person name="Kuo A."/>
            <person name="Mondo S."/>
            <person name="Pangilinan J."/>
            <person name="Riley R."/>
            <person name="Labutti K."/>
            <person name="Andreopoulos B."/>
            <person name="Lipzen A."/>
            <person name="Chen C."/>
            <person name="Yanf M."/>
            <person name="Daum C."/>
            <person name="Ng V."/>
            <person name="Clum A."/>
            <person name="Ohm R."/>
            <person name="Martin F."/>
            <person name="Silar P."/>
            <person name="Natvig D."/>
            <person name="Lalanne C."/>
            <person name="Gautier V."/>
            <person name="Ament-Velasquez S.L."/>
            <person name="Kruys A."/>
            <person name="Hutchinson M.I."/>
            <person name="Powell A.J."/>
            <person name="Barry K."/>
            <person name="Miller A.N."/>
            <person name="Grigoriev I.V."/>
            <person name="Debuchy R."/>
            <person name="Gladieux P."/>
            <person name="Thoren M.H."/>
            <person name="Johannesson H."/>
        </authorList>
    </citation>
    <scope>NUCLEOTIDE SEQUENCE</scope>
    <source>
        <strain evidence="2">CBS 103.79</strain>
    </source>
</reference>